<keyword evidence="13" id="KW-1185">Reference proteome</keyword>
<evidence type="ECO:0000256" key="4">
    <source>
        <dbReference type="ARBA" id="ARBA00022692"/>
    </source>
</evidence>
<evidence type="ECO:0008006" key="14">
    <source>
        <dbReference type="Google" id="ProtNLM"/>
    </source>
</evidence>
<accession>A0A540MNZ5</accession>
<dbReference type="Proteomes" id="UP000315295">
    <property type="component" value="Unassembled WGS sequence"/>
</dbReference>
<evidence type="ECO:0000256" key="8">
    <source>
        <dbReference type="ARBA" id="ARBA00023136"/>
    </source>
</evidence>
<dbReference type="InterPro" id="IPR046956">
    <property type="entry name" value="RLP23-like"/>
</dbReference>
<evidence type="ECO:0000256" key="3">
    <source>
        <dbReference type="ARBA" id="ARBA00022614"/>
    </source>
</evidence>
<evidence type="ECO:0000256" key="7">
    <source>
        <dbReference type="ARBA" id="ARBA00022989"/>
    </source>
</evidence>
<dbReference type="Gene3D" id="3.80.10.10">
    <property type="entry name" value="Ribonuclease Inhibitor"/>
    <property type="match status" value="1"/>
</dbReference>
<gene>
    <name evidence="12" type="ORF">C1H46_013860</name>
</gene>
<evidence type="ECO:0000313" key="12">
    <source>
        <dbReference type="EMBL" id="TQE00504.1"/>
    </source>
</evidence>
<keyword evidence="5" id="KW-0732">Signal</keyword>
<evidence type="ECO:0000256" key="9">
    <source>
        <dbReference type="ARBA" id="ARBA00023170"/>
    </source>
</evidence>
<dbReference type="PANTHER" id="PTHR48063">
    <property type="entry name" value="LRR RECEPTOR-LIKE KINASE"/>
    <property type="match status" value="1"/>
</dbReference>
<dbReference type="FunFam" id="3.80.10.10:FF:000041">
    <property type="entry name" value="LRR receptor-like serine/threonine-protein kinase ERECTA"/>
    <property type="match status" value="1"/>
</dbReference>
<keyword evidence="10" id="KW-0325">Glycoprotein</keyword>
<keyword evidence="3" id="KW-0433">Leucine-rich repeat</keyword>
<comment type="similarity">
    <text evidence="2">Belongs to the RLP family.</text>
</comment>
<dbReference type="AlphaFoldDB" id="A0A540MNZ5"/>
<dbReference type="PRINTS" id="PR00019">
    <property type="entry name" value="LEURICHRPT"/>
</dbReference>
<keyword evidence="7 11" id="KW-1133">Transmembrane helix</keyword>
<dbReference type="Pfam" id="PF00560">
    <property type="entry name" value="LRR_1"/>
    <property type="match status" value="2"/>
</dbReference>
<dbReference type="InterPro" id="IPR032675">
    <property type="entry name" value="LRR_dom_sf"/>
</dbReference>
<dbReference type="EMBL" id="VIEB01000211">
    <property type="protein sequence ID" value="TQE00504.1"/>
    <property type="molecule type" value="Genomic_DNA"/>
</dbReference>
<name>A0A540MNZ5_MALBA</name>
<dbReference type="STRING" id="106549.A0A540MNZ5"/>
<comment type="subcellular location">
    <subcellularLocation>
        <location evidence="1">Membrane</location>
        <topology evidence="1">Single-pass type I membrane protein</topology>
    </subcellularLocation>
</comment>
<dbReference type="SUPFAM" id="SSF52058">
    <property type="entry name" value="L domain-like"/>
    <property type="match status" value="1"/>
</dbReference>
<sequence length="347" mass="37936">MGSLLSIQTLNLNNNGFVGELPSSLKNCTSLMVFDVGENKLSGLIPEWLGVGLPNLTIFILRSNHFYGSIPSQLCNLGSIQILDFSMNNISGSIPKCLNSLTNLALRGSSSLIISHSKVFWSSLGFPYEDEASLISNGVMSKYKSTLGLVKSIHLSSNQLTGEIPSEITDLVGLVSLNLSRNNLTGQITPKIGKLQSLDLLDLSNNQIHGTIPTSLFGISGLGKLDLSNNHLSGKIPMRSQLQTYEPSVYAGNPLLCGIPLQKCSAEETTPAEQLVVKNQDEDNDGFITPGFYMSLGLGFVVGFWGVCGSLIFDKSWRYTYFKLLNGLNDWLYVKVALFRQRRMLDE</sequence>
<dbReference type="InterPro" id="IPR001611">
    <property type="entry name" value="Leu-rich_rpt"/>
</dbReference>
<evidence type="ECO:0000256" key="5">
    <source>
        <dbReference type="ARBA" id="ARBA00022729"/>
    </source>
</evidence>
<evidence type="ECO:0000256" key="11">
    <source>
        <dbReference type="SAM" id="Phobius"/>
    </source>
</evidence>
<feature type="transmembrane region" description="Helical" evidence="11">
    <location>
        <begin position="292"/>
        <end position="313"/>
    </location>
</feature>
<proteinExistence type="inferred from homology"/>
<evidence type="ECO:0000313" key="13">
    <source>
        <dbReference type="Proteomes" id="UP000315295"/>
    </source>
</evidence>
<dbReference type="GO" id="GO:0016020">
    <property type="term" value="C:membrane"/>
    <property type="evidence" value="ECO:0007669"/>
    <property type="project" value="UniProtKB-SubCell"/>
</dbReference>
<organism evidence="12 13">
    <name type="scientific">Malus baccata</name>
    <name type="common">Siberian crab apple</name>
    <name type="synonym">Pyrus baccata</name>
    <dbReference type="NCBI Taxonomy" id="106549"/>
    <lineage>
        <taxon>Eukaryota</taxon>
        <taxon>Viridiplantae</taxon>
        <taxon>Streptophyta</taxon>
        <taxon>Embryophyta</taxon>
        <taxon>Tracheophyta</taxon>
        <taxon>Spermatophyta</taxon>
        <taxon>Magnoliopsida</taxon>
        <taxon>eudicotyledons</taxon>
        <taxon>Gunneridae</taxon>
        <taxon>Pentapetalae</taxon>
        <taxon>rosids</taxon>
        <taxon>fabids</taxon>
        <taxon>Rosales</taxon>
        <taxon>Rosaceae</taxon>
        <taxon>Amygdaloideae</taxon>
        <taxon>Maleae</taxon>
        <taxon>Malus</taxon>
    </lineage>
</organism>
<protein>
    <recommendedName>
        <fullName evidence="14">Leucine-rich repeat-containing N-terminal plant-type domain-containing protein</fullName>
    </recommendedName>
</protein>
<dbReference type="FunFam" id="3.80.10.10:FF:000111">
    <property type="entry name" value="LRR receptor-like serine/threonine-protein kinase ERECTA"/>
    <property type="match status" value="1"/>
</dbReference>
<keyword evidence="6" id="KW-0677">Repeat</keyword>
<evidence type="ECO:0000256" key="1">
    <source>
        <dbReference type="ARBA" id="ARBA00004479"/>
    </source>
</evidence>
<evidence type="ECO:0000256" key="2">
    <source>
        <dbReference type="ARBA" id="ARBA00009592"/>
    </source>
</evidence>
<keyword evidence="9" id="KW-0675">Receptor</keyword>
<keyword evidence="8 11" id="KW-0472">Membrane</keyword>
<keyword evidence="4 11" id="KW-0812">Transmembrane</keyword>
<evidence type="ECO:0000256" key="10">
    <source>
        <dbReference type="ARBA" id="ARBA00023180"/>
    </source>
</evidence>
<dbReference type="Pfam" id="PF13855">
    <property type="entry name" value="LRR_8"/>
    <property type="match status" value="2"/>
</dbReference>
<reference evidence="12 13" key="1">
    <citation type="journal article" date="2019" name="G3 (Bethesda)">
        <title>Sequencing of a Wild Apple (Malus baccata) Genome Unravels the Differences Between Cultivated and Wild Apple Species Regarding Disease Resistance and Cold Tolerance.</title>
        <authorList>
            <person name="Chen X."/>
        </authorList>
    </citation>
    <scope>NUCLEOTIDE SEQUENCE [LARGE SCALE GENOMIC DNA]</scope>
    <source>
        <strain evidence="13">cv. Shandingzi</strain>
        <tissue evidence="12">Leaves</tissue>
    </source>
</reference>
<comment type="caution">
    <text evidence="12">The sequence shown here is derived from an EMBL/GenBank/DDBJ whole genome shotgun (WGS) entry which is preliminary data.</text>
</comment>
<evidence type="ECO:0000256" key="6">
    <source>
        <dbReference type="ARBA" id="ARBA00022737"/>
    </source>
</evidence>
<dbReference type="PANTHER" id="PTHR48063:SF101">
    <property type="entry name" value="LRR RECEPTOR-LIKE SERINE_THREONINE-PROTEIN KINASE FLS2"/>
    <property type="match status" value="1"/>
</dbReference>